<evidence type="ECO:0000256" key="5">
    <source>
        <dbReference type="ARBA" id="ARBA00023242"/>
    </source>
</evidence>
<name>A0A220QT65_SETIT</name>
<evidence type="ECO:0000256" key="3">
    <source>
        <dbReference type="ARBA" id="ARBA00023125"/>
    </source>
</evidence>
<dbReference type="PANTHER" id="PTHR31744">
    <property type="entry name" value="PROTEIN CUP-SHAPED COTYLEDON 2-RELATED"/>
    <property type="match status" value="1"/>
</dbReference>
<keyword evidence="5" id="KW-0539">Nucleus</keyword>
<dbReference type="GO" id="GO:0006355">
    <property type="term" value="P:regulation of DNA-templated transcription"/>
    <property type="evidence" value="ECO:0007669"/>
    <property type="project" value="InterPro"/>
</dbReference>
<keyword evidence="4" id="KW-0804">Transcription</keyword>
<accession>A0A220QT65</accession>
<evidence type="ECO:0000313" key="7">
    <source>
        <dbReference type="EMBL" id="ASK12106.1"/>
    </source>
</evidence>
<feature type="domain" description="NAC" evidence="6">
    <location>
        <begin position="19"/>
        <end position="170"/>
    </location>
</feature>
<dbReference type="EMBL" id="KY404104">
    <property type="protein sequence ID" value="ASK12106.1"/>
    <property type="molecule type" value="Genomic_DNA"/>
</dbReference>
<gene>
    <name evidence="7" type="primary">NAC065</name>
</gene>
<dbReference type="Pfam" id="PF02365">
    <property type="entry name" value="NAM"/>
    <property type="match status" value="1"/>
</dbReference>
<sequence length="324" mass="35210">MGEAEASAGGSLVFLGCQLPPGFRFQPTDQEIIVCYLKKKVDAATAVTSIIADVDIYKFDPWDLPDKAAMFGDGEWFFFSPRDRKYPNGARPNRRAGSGYWKATGTDKPILASGRCLGVKKALVFYQGRSPKGTKTHWVMHEYRLLDAAPPMSSNSMRLDDWVLCRVRNKQQLLVPDHGYSSSSSEPTTRAAADIVSSSSSEVVLPDSSSAAFADIHWNSDDHLLRYLIGGGGSGNPSTASASAVAAGRHDNYSAPPPHPHALVSVLESIKRNLSFQAIDELYLLQPPSKRANCIAAAGDDDDDHIQQILSPTSFSISEADEMF</sequence>
<dbReference type="InterPro" id="IPR036093">
    <property type="entry name" value="NAC_dom_sf"/>
</dbReference>
<dbReference type="Gene3D" id="2.170.150.80">
    <property type="entry name" value="NAC domain"/>
    <property type="match status" value="1"/>
</dbReference>
<comment type="subcellular location">
    <subcellularLocation>
        <location evidence="1">Nucleus</location>
    </subcellularLocation>
</comment>
<organism evidence="7">
    <name type="scientific">Setaria italica</name>
    <name type="common">Foxtail millet</name>
    <name type="synonym">Panicum italicum</name>
    <dbReference type="NCBI Taxonomy" id="4555"/>
    <lineage>
        <taxon>Eukaryota</taxon>
        <taxon>Viridiplantae</taxon>
        <taxon>Streptophyta</taxon>
        <taxon>Embryophyta</taxon>
        <taxon>Tracheophyta</taxon>
        <taxon>Spermatophyta</taxon>
        <taxon>Magnoliopsida</taxon>
        <taxon>Liliopsida</taxon>
        <taxon>Poales</taxon>
        <taxon>Poaceae</taxon>
        <taxon>PACMAD clade</taxon>
        <taxon>Panicoideae</taxon>
        <taxon>Panicodae</taxon>
        <taxon>Paniceae</taxon>
        <taxon>Cenchrinae</taxon>
        <taxon>Setaria</taxon>
    </lineage>
</organism>
<evidence type="ECO:0000259" key="6">
    <source>
        <dbReference type="PROSITE" id="PS51005"/>
    </source>
</evidence>
<keyword evidence="2" id="KW-0805">Transcription regulation</keyword>
<dbReference type="AlphaFoldDB" id="A0A220QT65"/>
<dbReference type="PROSITE" id="PS51005">
    <property type="entry name" value="NAC"/>
    <property type="match status" value="1"/>
</dbReference>
<proteinExistence type="predicted"/>
<dbReference type="PANTHER" id="PTHR31744:SF233">
    <property type="entry name" value="NAC DOMAIN-CONTAINING PROTEIN 72-LIKE"/>
    <property type="match status" value="1"/>
</dbReference>
<dbReference type="InterPro" id="IPR003441">
    <property type="entry name" value="NAC-dom"/>
</dbReference>
<dbReference type="SUPFAM" id="SSF101941">
    <property type="entry name" value="NAC domain"/>
    <property type="match status" value="1"/>
</dbReference>
<reference evidence="7" key="1">
    <citation type="submission" date="2016-12" db="EMBL/GenBank/DDBJ databases">
        <title>Isolation and characterization of SiNAC065 genes from four foxtail millet (Setaria italica) genotypes.</title>
        <authorList>
            <person name="Karjunita N."/>
            <person name="Widyawan M.H."/>
            <person name="Khumaida N."/>
            <person name="Takano T."/>
            <person name="Ardie S.W."/>
        </authorList>
    </citation>
    <scope>NUCLEOTIDE SEQUENCE</scope>
</reference>
<dbReference type="FunFam" id="2.170.150.80:FF:000008">
    <property type="entry name" value="NAC domain-containing protein 72-like"/>
    <property type="match status" value="1"/>
</dbReference>
<protein>
    <submittedName>
        <fullName evidence="7">NAC domain-containing protein 065</fullName>
    </submittedName>
</protein>
<keyword evidence="3" id="KW-0238">DNA-binding</keyword>
<evidence type="ECO:0000256" key="4">
    <source>
        <dbReference type="ARBA" id="ARBA00023163"/>
    </source>
</evidence>
<evidence type="ECO:0000256" key="1">
    <source>
        <dbReference type="ARBA" id="ARBA00004123"/>
    </source>
</evidence>
<dbReference type="GO" id="GO:0003677">
    <property type="term" value="F:DNA binding"/>
    <property type="evidence" value="ECO:0007669"/>
    <property type="project" value="UniProtKB-KW"/>
</dbReference>
<evidence type="ECO:0000256" key="2">
    <source>
        <dbReference type="ARBA" id="ARBA00023015"/>
    </source>
</evidence>
<dbReference type="GO" id="GO:0005634">
    <property type="term" value="C:nucleus"/>
    <property type="evidence" value="ECO:0007669"/>
    <property type="project" value="UniProtKB-SubCell"/>
</dbReference>